<keyword evidence="9 11" id="KW-0472">Membrane</keyword>
<dbReference type="PANTHER" id="PTHR30474">
    <property type="entry name" value="CELL CYCLE PROTEIN"/>
    <property type="match status" value="1"/>
</dbReference>
<evidence type="ECO:0000256" key="8">
    <source>
        <dbReference type="ARBA" id="ARBA00022989"/>
    </source>
</evidence>
<dbReference type="GO" id="GO:0016757">
    <property type="term" value="F:glycosyltransferase activity"/>
    <property type="evidence" value="ECO:0007669"/>
    <property type="project" value="UniProtKB-KW"/>
</dbReference>
<dbReference type="InterPro" id="IPR018365">
    <property type="entry name" value="Cell_cycle_FtsW-rel_CS"/>
</dbReference>
<dbReference type="GO" id="GO:0032153">
    <property type="term" value="C:cell division site"/>
    <property type="evidence" value="ECO:0007669"/>
    <property type="project" value="TreeGrafter"/>
</dbReference>
<dbReference type="GO" id="GO:0051301">
    <property type="term" value="P:cell division"/>
    <property type="evidence" value="ECO:0007669"/>
    <property type="project" value="InterPro"/>
</dbReference>
<name>A0A0G2AW72_9BACT</name>
<dbReference type="GO" id="GO:0008360">
    <property type="term" value="P:regulation of cell shape"/>
    <property type="evidence" value="ECO:0007669"/>
    <property type="project" value="UniProtKB-KW"/>
</dbReference>
<evidence type="ECO:0000313" key="13">
    <source>
        <dbReference type="Proteomes" id="UP000034290"/>
    </source>
</evidence>
<dbReference type="InterPro" id="IPR011923">
    <property type="entry name" value="RodA/MrdB"/>
</dbReference>
<feature type="transmembrane region" description="Helical" evidence="11">
    <location>
        <begin position="133"/>
        <end position="152"/>
    </location>
</feature>
<feature type="transmembrane region" description="Helical" evidence="11">
    <location>
        <begin position="182"/>
        <end position="200"/>
    </location>
</feature>
<dbReference type="Proteomes" id="UP000034290">
    <property type="component" value="Unassembled WGS sequence"/>
</dbReference>
<dbReference type="PATRIC" id="fig|1618650.3.peg.50"/>
<accession>A0A0G2AW72</accession>
<dbReference type="EMBL" id="LCRM01000003">
    <property type="protein sequence ID" value="KKW37129.1"/>
    <property type="molecule type" value="Genomic_DNA"/>
</dbReference>
<evidence type="ECO:0000256" key="2">
    <source>
        <dbReference type="ARBA" id="ARBA00022475"/>
    </source>
</evidence>
<dbReference type="GO" id="GO:0005886">
    <property type="term" value="C:plasma membrane"/>
    <property type="evidence" value="ECO:0007669"/>
    <property type="project" value="TreeGrafter"/>
</dbReference>
<dbReference type="PANTHER" id="PTHR30474:SF1">
    <property type="entry name" value="PEPTIDOGLYCAN GLYCOSYLTRANSFERASE MRDB"/>
    <property type="match status" value="1"/>
</dbReference>
<keyword evidence="3" id="KW-0328">Glycosyltransferase</keyword>
<keyword evidence="5 11" id="KW-0812">Transmembrane</keyword>
<keyword evidence="6" id="KW-0133">Cell shape</keyword>
<dbReference type="AlphaFoldDB" id="A0A0G2AW72"/>
<dbReference type="InterPro" id="IPR001182">
    <property type="entry name" value="FtsW/RodA"/>
</dbReference>
<dbReference type="PROSITE" id="PS00428">
    <property type="entry name" value="FTSW_RODA_SPOVE"/>
    <property type="match status" value="1"/>
</dbReference>
<comment type="caution">
    <text evidence="12">The sequence shown here is derived from an EMBL/GenBank/DDBJ whole genome shotgun (WGS) entry which is preliminary data.</text>
</comment>
<gene>
    <name evidence="12" type="ORF">UY81_C0003G0009</name>
</gene>
<evidence type="ECO:0000313" key="12">
    <source>
        <dbReference type="EMBL" id="KKW37129.1"/>
    </source>
</evidence>
<proteinExistence type="predicted"/>
<evidence type="ECO:0000256" key="6">
    <source>
        <dbReference type="ARBA" id="ARBA00022960"/>
    </source>
</evidence>
<dbReference type="Pfam" id="PF01098">
    <property type="entry name" value="FTSW_RODA_SPOVE"/>
    <property type="match status" value="1"/>
</dbReference>
<feature type="transmembrane region" description="Helical" evidence="11">
    <location>
        <begin position="158"/>
        <end position="175"/>
    </location>
</feature>
<dbReference type="GO" id="GO:0009252">
    <property type="term" value="P:peptidoglycan biosynthetic process"/>
    <property type="evidence" value="ECO:0007669"/>
    <property type="project" value="UniProtKB-KW"/>
</dbReference>
<organism evidence="12 13">
    <name type="scientific">Candidatus Giovannonibacteria bacterium GW2011_GWA2_53_7</name>
    <dbReference type="NCBI Taxonomy" id="1618650"/>
    <lineage>
        <taxon>Bacteria</taxon>
        <taxon>Candidatus Giovannoniibacteriota</taxon>
    </lineage>
</organism>
<dbReference type="GO" id="GO:0015648">
    <property type="term" value="F:lipid-linked peptidoglycan transporter activity"/>
    <property type="evidence" value="ECO:0007669"/>
    <property type="project" value="TreeGrafter"/>
</dbReference>
<feature type="transmembrane region" description="Helical" evidence="11">
    <location>
        <begin position="12"/>
        <end position="32"/>
    </location>
</feature>
<reference evidence="12 13" key="1">
    <citation type="journal article" date="2015" name="Nature">
        <title>rRNA introns, odd ribosomes, and small enigmatic genomes across a large radiation of phyla.</title>
        <authorList>
            <person name="Brown C.T."/>
            <person name="Hug L.A."/>
            <person name="Thomas B.C."/>
            <person name="Sharon I."/>
            <person name="Castelle C.J."/>
            <person name="Singh A."/>
            <person name="Wilkins M.J."/>
            <person name="Williams K.H."/>
            <person name="Banfield J.F."/>
        </authorList>
    </citation>
    <scope>NUCLEOTIDE SEQUENCE [LARGE SCALE GENOMIC DNA]</scope>
</reference>
<evidence type="ECO:0000256" key="11">
    <source>
        <dbReference type="SAM" id="Phobius"/>
    </source>
</evidence>
<comment type="subcellular location">
    <subcellularLocation>
        <location evidence="1">Membrane</location>
        <topology evidence="1">Multi-pass membrane protein</topology>
    </subcellularLocation>
</comment>
<evidence type="ECO:0000256" key="7">
    <source>
        <dbReference type="ARBA" id="ARBA00022984"/>
    </source>
</evidence>
<feature type="transmembrane region" description="Helical" evidence="11">
    <location>
        <begin position="47"/>
        <end position="68"/>
    </location>
</feature>
<dbReference type="GO" id="GO:0071555">
    <property type="term" value="P:cell wall organization"/>
    <property type="evidence" value="ECO:0007669"/>
    <property type="project" value="UniProtKB-KW"/>
</dbReference>
<evidence type="ECO:0000256" key="9">
    <source>
        <dbReference type="ARBA" id="ARBA00023136"/>
    </source>
</evidence>
<evidence type="ECO:0000256" key="4">
    <source>
        <dbReference type="ARBA" id="ARBA00022679"/>
    </source>
</evidence>
<dbReference type="NCBIfam" id="TIGR02210">
    <property type="entry name" value="rodA_shape"/>
    <property type="match status" value="1"/>
</dbReference>
<evidence type="ECO:0000256" key="1">
    <source>
        <dbReference type="ARBA" id="ARBA00004141"/>
    </source>
</evidence>
<feature type="transmembrane region" description="Helical" evidence="11">
    <location>
        <begin position="299"/>
        <end position="320"/>
    </location>
</feature>
<keyword evidence="10" id="KW-0961">Cell wall biogenesis/degradation</keyword>
<sequence length="370" mass="40509">MRTQFLRQFDWWMGLAVLVLVAFGFAAIYSVALSQSLSEFLSVKKQAIAFLIGLVALVGFVATNYRVLLSFSPHLYVVGVLLLVGVLFFGDTIRGTTGWFRIGGFSFQPVEFMKIALVLFLSRQFSLRRGTTLSWREILVTGAIVGLPVFLVLLQPDLGSAFVLLGTWVILLLFARVTRRQFLSLLALAVVLLGGLWQFGLVDYQKARLTSFLDPASDPLGQGYNVTQSVIAVGSGQWFGRGLGFGSQSQLRFLPEAHTDFVLAVIAEELGFVGLLLVFMAFGVLFWRLAVLAMRAQDGFTVFLVLGVGSALFLQFVVNAGMNLGLMPVTGITLPFVSYGGSSLIFFLVMIGIVESASLRLSVFQGHDTW</sequence>
<feature type="transmembrane region" description="Helical" evidence="11">
    <location>
        <begin position="332"/>
        <end position="354"/>
    </location>
</feature>
<protein>
    <submittedName>
        <fullName evidence="12">Cell elongation-specific peptidoglycan biosynthesis regulator RodA</fullName>
    </submittedName>
</protein>
<keyword evidence="4" id="KW-0808">Transferase</keyword>
<feature type="transmembrane region" description="Helical" evidence="11">
    <location>
        <begin position="99"/>
        <end position="121"/>
    </location>
</feature>
<evidence type="ECO:0000256" key="5">
    <source>
        <dbReference type="ARBA" id="ARBA00022692"/>
    </source>
</evidence>
<keyword evidence="8 11" id="KW-1133">Transmembrane helix</keyword>
<evidence type="ECO:0000256" key="10">
    <source>
        <dbReference type="ARBA" id="ARBA00023316"/>
    </source>
</evidence>
<feature type="transmembrane region" description="Helical" evidence="11">
    <location>
        <begin position="75"/>
        <end position="93"/>
    </location>
</feature>
<keyword evidence="2" id="KW-1003">Cell membrane</keyword>
<evidence type="ECO:0000256" key="3">
    <source>
        <dbReference type="ARBA" id="ARBA00022676"/>
    </source>
</evidence>
<keyword evidence="7" id="KW-0573">Peptidoglycan synthesis</keyword>
<feature type="transmembrane region" description="Helical" evidence="11">
    <location>
        <begin position="261"/>
        <end position="287"/>
    </location>
</feature>